<evidence type="ECO:0000256" key="11">
    <source>
        <dbReference type="ARBA" id="ARBA00034074"/>
    </source>
</evidence>
<dbReference type="PROSITE" id="PS00502">
    <property type="entry name" value="POLYGALACTURONASE"/>
    <property type="match status" value="1"/>
</dbReference>
<sequence>MESLQRSAISFRRQGSSGYVWDDKFLADQFNKVANERKEESSTSTTTEENKEDPIPIATAAKKSPPPPAGLAIDRSRSNGGRGFRTGKVSPAVEPPSPRVSAFGCCGAFGKREKTRRRPPKSGKRVIGDGITDDSKILQDVWKVACSMSSSPAKIVIPSGNSYLVNPTNLGGPCNSHVTLSISGTIVAPREPEVWDAFDALKWLYFHDVNDLTVEGDGAINGMGQKWWDQSCKRNKSHPCTNAPRAITFHKCNNLKIRDITLVNSQKNHLVFTNCRHVAASRLRVIAPSDSPNTDGVHISESTHVQLKDSTIATGDDCVSIVSNSTRISINNVICGPGHGISIGSLGKSKSSATVHDIVVDGVTMFDTENGVRIKTWQGGSGYAQKIIFRNIKMRNVSNPIIIDQYYCDSSSPCANQTSAVSIDSISFRNIKGTSATEEAITLSCSDSHPCKKLYLDDIELVSLSGTAKSFCWKAYGTSSGLIRPPSCLSSPETIFLPNIKSEPTRVESDDDRASI</sequence>
<comment type="similarity">
    <text evidence="2 13">Belongs to the glycosyl hydrolase 28 family.</text>
</comment>
<dbReference type="Pfam" id="PF15697">
    <property type="entry name" value="DUF4666"/>
    <property type="match status" value="1"/>
</dbReference>
<evidence type="ECO:0000313" key="15">
    <source>
        <dbReference type="EMBL" id="KAG6382815.1"/>
    </source>
</evidence>
<comment type="caution">
    <text evidence="15">The sequence shown here is derived from an EMBL/GenBank/DDBJ whole genome shotgun (WGS) entry which is preliminary data.</text>
</comment>
<organism evidence="15">
    <name type="scientific">Salvia splendens</name>
    <name type="common">Scarlet sage</name>
    <dbReference type="NCBI Taxonomy" id="180675"/>
    <lineage>
        <taxon>Eukaryota</taxon>
        <taxon>Viridiplantae</taxon>
        <taxon>Streptophyta</taxon>
        <taxon>Embryophyta</taxon>
        <taxon>Tracheophyta</taxon>
        <taxon>Spermatophyta</taxon>
        <taxon>Magnoliopsida</taxon>
        <taxon>eudicotyledons</taxon>
        <taxon>Gunneridae</taxon>
        <taxon>Pentapetalae</taxon>
        <taxon>asterids</taxon>
        <taxon>lamiids</taxon>
        <taxon>Lamiales</taxon>
        <taxon>Lamiaceae</taxon>
        <taxon>Nepetoideae</taxon>
        <taxon>Mentheae</taxon>
        <taxon>Salviinae</taxon>
        <taxon>Salvia</taxon>
        <taxon>Salvia subgen. Calosphace</taxon>
        <taxon>core Calosphace</taxon>
    </lineage>
</organism>
<keyword evidence="6" id="KW-0732">Signal</keyword>
<keyword evidence="5" id="KW-0964">Secreted</keyword>
<dbReference type="GO" id="GO:0004650">
    <property type="term" value="F:polygalacturonase activity"/>
    <property type="evidence" value="ECO:0007669"/>
    <property type="project" value="UniProtKB-EC"/>
</dbReference>
<accession>A0A8X8VUW1</accession>
<dbReference type="InterPro" id="IPR012334">
    <property type="entry name" value="Pectin_lyas_fold"/>
</dbReference>
<dbReference type="InterPro" id="IPR031421">
    <property type="entry name" value="DUF4666"/>
</dbReference>
<dbReference type="FunFam" id="2.160.20.10:FF:000032">
    <property type="entry name" value="Pectin lyase-like superfamily protein"/>
    <property type="match status" value="1"/>
</dbReference>
<keyword evidence="4" id="KW-0134">Cell wall</keyword>
<feature type="region of interest" description="Disordered" evidence="14">
    <location>
        <begin position="34"/>
        <end position="96"/>
    </location>
</feature>
<dbReference type="Proteomes" id="UP000298416">
    <property type="component" value="Unassembled WGS sequence"/>
</dbReference>
<dbReference type="SUPFAM" id="SSF51126">
    <property type="entry name" value="Pectin lyase-like"/>
    <property type="match status" value="1"/>
</dbReference>
<dbReference type="InterPro" id="IPR011050">
    <property type="entry name" value="Pectin_lyase_fold/virulence"/>
</dbReference>
<keyword evidence="8 13" id="KW-0378">Hydrolase</keyword>
<evidence type="ECO:0000256" key="1">
    <source>
        <dbReference type="ARBA" id="ARBA00004191"/>
    </source>
</evidence>
<dbReference type="PANTHER" id="PTHR31375">
    <property type="match status" value="1"/>
</dbReference>
<evidence type="ECO:0000256" key="8">
    <source>
        <dbReference type="ARBA" id="ARBA00022801"/>
    </source>
</evidence>
<dbReference type="EMBL" id="PNBA02000885">
    <property type="protein sequence ID" value="KAG6382815.1"/>
    <property type="molecule type" value="Genomic_DNA"/>
</dbReference>
<evidence type="ECO:0000256" key="4">
    <source>
        <dbReference type="ARBA" id="ARBA00022512"/>
    </source>
</evidence>
<dbReference type="InterPro" id="IPR000743">
    <property type="entry name" value="Glyco_hydro_28"/>
</dbReference>
<evidence type="ECO:0000256" key="13">
    <source>
        <dbReference type="RuleBase" id="RU361169"/>
    </source>
</evidence>
<evidence type="ECO:0000256" key="14">
    <source>
        <dbReference type="SAM" id="MobiDB-lite"/>
    </source>
</evidence>
<evidence type="ECO:0000256" key="5">
    <source>
        <dbReference type="ARBA" id="ARBA00022525"/>
    </source>
</evidence>
<evidence type="ECO:0000256" key="12">
    <source>
        <dbReference type="PROSITE-ProRule" id="PRU10052"/>
    </source>
</evidence>
<evidence type="ECO:0000256" key="2">
    <source>
        <dbReference type="ARBA" id="ARBA00008834"/>
    </source>
</evidence>
<dbReference type="Gene3D" id="2.160.20.10">
    <property type="entry name" value="Single-stranded right-handed beta-helix, Pectin lyase-like"/>
    <property type="match status" value="1"/>
</dbReference>
<dbReference type="Pfam" id="PF00295">
    <property type="entry name" value="Glyco_hydro_28"/>
    <property type="match status" value="1"/>
</dbReference>
<evidence type="ECO:0000256" key="3">
    <source>
        <dbReference type="ARBA" id="ARBA00012736"/>
    </source>
</evidence>
<evidence type="ECO:0000256" key="6">
    <source>
        <dbReference type="ARBA" id="ARBA00022729"/>
    </source>
</evidence>
<keyword evidence="10" id="KW-0961">Cell wall biogenesis/degradation</keyword>
<keyword evidence="16" id="KW-1185">Reference proteome</keyword>
<keyword evidence="9 13" id="KW-0326">Glycosidase</keyword>
<evidence type="ECO:0000256" key="10">
    <source>
        <dbReference type="ARBA" id="ARBA00023316"/>
    </source>
</evidence>
<comment type="subcellular location">
    <subcellularLocation>
        <location evidence="1">Secreted</location>
        <location evidence="1">Cell wall</location>
    </subcellularLocation>
</comment>
<dbReference type="EC" id="3.2.1.15" evidence="3"/>
<feature type="active site" evidence="12">
    <location>
        <position position="339"/>
    </location>
</feature>
<name>A0A8X8VUW1_SALSN</name>
<dbReference type="GO" id="GO:0071555">
    <property type="term" value="P:cell wall organization"/>
    <property type="evidence" value="ECO:0007669"/>
    <property type="project" value="UniProtKB-KW"/>
</dbReference>
<protein>
    <recommendedName>
        <fullName evidence="3">endo-polygalacturonase</fullName>
        <ecNumber evidence="3">3.2.1.15</ecNumber>
    </recommendedName>
</protein>
<dbReference type="InterPro" id="IPR006626">
    <property type="entry name" value="PbH1"/>
</dbReference>
<dbReference type="AlphaFoldDB" id="A0A8X8VUW1"/>
<dbReference type="SMART" id="SM00710">
    <property type="entry name" value="PbH1"/>
    <property type="match status" value="5"/>
</dbReference>
<comment type="catalytic activity">
    <reaction evidence="11">
        <text>(1,4-alpha-D-galacturonosyl)n+m + H2O = (1,4-alpha-D-galacturonosyl)n + (1,4-alpha-D-galacturonosyl)m.</text>
        <dbReference type="EC" id="3.2.1.15"/>
    </reaction>
</comment>
<evidence type="ECO:0000256" key="9">
    <source>
        <dbReference type="ARBA" id="ARBA00023295"/>
    </source>
</evidence>
<reference evidence="15" key="2">
    <citation type="submission" date="2020-08" db="EMBL/GenBank/DDBJ databases">
        <title>Plant Genome Project.</title>
        <authorList>
            <person name="Zhang R.-G."/>
        </authorList>
    </citation>
    <scope>NUCLEOTIDE SEQUENCE</scope>
    <source>
        <strain evidence="15">Huo1</strain>
        <tissue evidence="15">Leaf</tissue>
    </source>
</reference>
<dbReference type="GO" id="GO:0005975">
    <property type="term" value="P:carbohydrate metabolic process"/>
    <property type="evidence" value="ECO:0007669"/>
    <property type="project" value="InterPro"/>
</dbReference>
<reference evidence="15" key="1">
    <citation type="submission" date="2018-01" db="EMBL/GenBank/DDBJ databases">
        <authorList>
            <person name="Mao J.F."/>
        </authorList>
    </citation>
    <scope>NUCLEOTIDE SEQUENCE</scope>
    <source>
        <strain evidence="15">Huo1</strain>
        <tissue evidence="15">Leaf</tissue>
    </source>
</reference>
<keyword evidence="7" id="KW-0677">Repeat</keyword>
<gene>
    <name evidence="15" type="ORF">SASPL_157472</name>
</gene>
<evidence type="ECO:0000313" key="16">
    <source>
        <dbReference type="Proteomes" id="UP000298416"/>
    </source>
</evidence>
<proteinExistence type="inferred from homology"/>
<evidence type="ECO:0000256" key="7">
    <source>
        <dbReference type="ARBA" id="ARBA00022737"/>
    </source>
</evidence>